<evidence type="ECO:0000313" key="2">
    <source>
        <dbReference type="EMBL" id="RJE26340.1"/>
    </source>
</evidence>
<evidence type="ECO:0000313" key="3">
    <source>
        <dbReference type="Proteomes" id="UP000266188"/>
    </source>
</evidence>
<name>A0A3A2ZUE9_9EURO</name>
<protein>
    <submittedName>
        <fullName evidence="2">Uncharacterized protein</fullName>
    </submittedName>
</protein>
<evidence type="ECO:0000256" key="1">
    <source>
        <dbReference type="SAM" id="MobiDB-lite"/>
    </source>
</evidence>
<keyword evidence="3" id="KW-1185">Reference proteome</keyword>
<organism evidence="2 3">
    <name type="scientific">Aspergillus sclerotialis</name>
    <dbReference type="NCBI Taxonomy" id="2070753"/>
    <lineage>
        <taxon>Eukaryota</taxon>
        <taxon>Fungi</taxon>
        <taxon>Dikarya</taxon>
        <taxon>Ascomycota</taxon>
        <taxon>Pezizomycotina</taxon>
        <taxon>Eurotiomycetes</taxon>
        <taxon>Eurotiomycetidae</taxon>
        <taxon>Eurotiales</taxon>
        <taxon>Aspergillaceae</taxon>
        <taxon>Aspergillus</taxon>
        <taxon>Aspergillus subgen. Polypaecilum</taxon>
    </lineage>
</organism>
<dbReference type="Proteomes" id="UP000266188">
    <property type="component" value="Unassembled WGS sequence"/>
</dbReference>
<accession>A0A3A2ZUE9</accession>
<sequence length="95" mass="11085">MSIARGQGLEEFKPQSWRPLRKRDRYLEHVGKSALDIPPEPRSSPQSDSEKPQEPSANVLSIRRYSKIEVEDEENRQIRGSSRRSLANTKRRVRE</sequence>
<dbReference type="AlphaFoldDB" id="A0A3A2ZUE9"/>
<feature type="compositionally biased region" description="Polar residues" evidence="1">
    <location>
        <begin position="78"/>
        <end position="88"/>
    </location>
</feature>
<feature type="region of interest" description="Disordered" evidence="1">
    <location>
        <begin position="1"/>
        <end position="95"/>
    </location>
</feature>
<proteinExistence type="predicted"/>
<comment type="caution">
    <text evidence="2">The sequence shown here is derived from an EMBL/GenBank/DDBJ whole genome shotgun (WGS) entry which is preliminary data.</text>
</comment>
<gene>
    <name evidence="2" type="ORF">PHISCL_01313</name>
</gene>
<dbReference type="EMBL" id="MVGC01000024">
    <property type="protein sequence ID" value="RJE26340.1"/>
    <property type="molecule type" value="Genomic_DNA"/>
</dbReference>
<dbReference type="STRING" id="2070753.A0A3A2ZUE9"/>
<reference evidence="3" key="1">
    <citation type="submission" date="2017-02" db="EMBL/GenBank/DDBJ databases">
        <authorList>
            <person name="Tafer H."/>
            <person name="Lopandic K."/>
        </authorList>
    </citation>
    <scope>NUCLEOTIDE SEQUENCE [LARGE SCALE GENOMIC DNA]</scope>
    <source>
        <strain evidence="3">CBS 366.77</strain>
    </source>
</reference>